<comment type="caution">
    <text evidence="1">The sequence shown here is derived from an EMBL/GenBank/DDBJ whole genome shotgun (WGS) entry which is preliminary data.</text>
</comment>
<dbReference type="EMBL" id="MFLY01000044">
    <property type="protein sequence ID" value="OGG72535.1"/>
    <property type="molecule type" value="Genomic_DNA"/>
</dbReference>
<name>A0A1F6EFW4_9BACT</name>
<reference evidence="1 2" key="1">
    <citation type="journal article" date="2016" name="Nat. Commun.">
        <title>Thousands of microbial genomes shed light on interconnected biogeochemical processes in an aquifer system.</title>
        <authorList>
            <person name="Anantharaman K."/>
            <person name="Brown C.T."/>
            <person name="Hug L.A."/>
            <person name="Sharon I."/>
            <person name="Castelle C.J."/>
            <person name="Probst A.J."/>
            <person name="Thomas B.C."/>
            <person name="Singh A."/>
            <person name="Wilkins M.J."/>
            <person name="Karaoz U."/>
            <person name="Brodie E.L."/>
            <person name="Williams K.H."/>
            <person name="Hubbard S.S."/>
            <person name="Banfield J.F."/>
        </authorList>
    </citation>
    <scope>NUCLEOTIDE SEQUENCE [LARGE SCALE GENOMIC DNA]</scope>
</reference>
<organism evidence="1 2">
    <name type="scientific">Candidatus Kaiserbacteria bacterium RIFCSPLOWO2_01_FULL_53_17</name>
    <dbReference type="NCBI Taxonomy" id="1798511"/>
    <lineage>
        <taxon>Bacteria</taxon>
        <taxon>Candidatus Kaiseribacteriota</taxon>
    </lineage>
</organism>
<sequence>MTIYVVSDRKHVRIAIYNLLGISPDPETGTRVIHKMTESDLSRATAEDTFAGNLPLEWLARIQERGAKTLVFEADGLDDASFDPTGPGRILDAVDKTGRLVAYDVTREPDAPAPLEVQVHVSEPDRRKAVFSYLTEKGIACQPGRWSPPGTMNRVVAASGKAVIGCGMLPRKACLYEDNAVSLYMLEVDFGEALVRYRVRRIAVEKEARGKRAFE</sequence>
<accession>A0A1F6EFW4</accession>
<evidence type="ECO:0000313" key="2">
    <source>
        <dbReference type="Proteomes" id="UP000177306"/>
    </source>
</evidence>
<dbReference type="AlphaFoldDB" id="A0A1F6EFW4"/>
<dbReference type="Proteomes" id="UP000177306">
    <property type="component" value="Unassembled WGS sequence"/>
</dbReference>
<evidence type="ECO:0000313" key="1">
    <source>
        <dbReference type="EMBL" id="OGG72535.1"/>
    </source>
</evidence>
<protein>
    <submittedName>
        <fullName evidence="1">Uncharacterized protein</fullName>
    </submittedName>
</protein>
<gene>
    <name evidence="1" type="ORF">A3A38_01975</name>
</gene>
<proteinExistence type="predicted"/>